<evidence type="ECO:0000256" key="1">
    <source>
        <dbReference type="SAM" id="MobiDB-lite"/>
    </source>
</evidence>
<accession>A0A1E7EMZ0</accession>
<dbReference type="InterPro" id="IPR008822">
    <property type="entry name" value="Endonuclease_RusA-like"/>
</dbReference>
<gene>
    <name evidence="2" type="ORF">FRACYDRAFT_251377</name>
</gene>
<feature type="region of interest" description="Disordered" evidence="1">
    <location>
        <begin position="1"/>
        <end position="59"/>
    </location>
</feature>
<dbReference type="Pfam" id="PF05866">
    <property type="entry name" value="RusA"/>
    <property type="match status" value="1"/>
</dbReference>
<reference evidence="2 3" key="1">
    <citation type="submission" date="2016-09" db="EMBL/GenBank/DDBJ databases">
        <title>Extensive genetic diversity and differential bi-allelic expression allows diatom success in the polar Southern Ocean.</title>
        <authorList>
            <consortium name="DOE Joint Genome Institute"/>
            <person name="Mock T."/>
            <person name="Otillar R.P."/>
            <person name="Strauss J."/>
            <person name="Dupont C."/>
            <person name="Frickenhaus S."/>
            <person name="Maumus F."/>
            <person name="Mcmullan M."/>
            <person name="Sanges R."/>
            <person name="Schmutz J."/>
            <person name="Toseland A."/>
            <person name="Valas R."/>
            <person name="Veluchamy A."/>
            <person name="Ward B.J."/>
            <person name="Allen A."/>
            <person name="Barry K."/>
            <person name="Falciatore A."/>
            <person name="Ferrante M."/>
            <person name="Fortunato A.E."/>
            <person name="Gloeckner G."/>
            <person name="Gruber A."/>
            <person name="Hipkin R."/>
            <person name="Janech M."/>
            <person name="Kroth P."/>
            <person name="Leese F."/>
            <person name="Lindquist E."/>
            <person name="Lyon B.R."/>
            <person name="Martin J."/>
            <person name="Mayer C."/>
            <person name="Parker M."/>
            <person name="Quesneville H."/>
            <person name="Raymond J."/>
            <person name="Uhlig C."/>
            <person name="Valentin K.U."/>
            <person name="Worden A.Z."/>
            <person name="Armbrust E.V."/>
            <person name="Bowler C."/>
            <person name="Green B."/>
            <person name="Moulton V."/>
            <person name="Van Oosterhout C."/>
            <person name="Grigoriev I."/>
        </authorList>
    </citation>
    <scope>NUCLEOTIDE SEQUENCE [LARGE SCALE GENOMIC DNA]</scope>
    <source>
        <strain evidence="2 3">CCMP1102</strain>
    </source>
</reference>
<protein>
    <submittedName>
        <fullName evidence="2">Uncharacterized protein</fullName>
    </submittedName>
</protein>
<proteinExistence type="predicted"/>
<dbReference type="GO" id="GO:0006310">
    <property type="term" value="P:DNA recombination"/>
    <property type="evidence" value="ECO:0007669"/>
    <property type="project" value="InterPro"/>
</dbReference>
<name>A0A1E7EMZ0_9STRA</name>
<feature type="compositionally biased region" description="Low complexity" evidence="1">
    <location>
        <begin position="1"/>
        <end position="23"/>
    </location>
</feature>
<dbReference type="EMBL" id="KV784387">
    <property type="protein sequence ID" value="OEU07265.1"/>
    <property type="molecule type" value="Genomic_DNA"/>
</dbReference>
<dbReference type="Gene3D" id="3.30.1330.70">
    <property type="entry name" value="Holliday junction resolvase RusA"/>
    <property type="match status" value="1"/>
</dbReference>
<dbReference type="GO" id="GO:0000287">
    <property type="term" value="F:magnesium ion binding"/>
    <property type="evidence" value="ECO:0007669"/>
    <property type="project" value="InterPro"/>
</dbReference>
<organism evidence="2 3">
    <name type="scientific">Fragilariopsis cylindrus CCMP1102</name>
    <dbReference type="NCBI Taxonomy" id="635003"/>
    <lineage>
        <taxon>Eukaryota</taxon>
        <taxon>Sar</taxon>
        <taxon>Stramenopiles</taxon>
        <taxon>Ochrophyta</taxon>
        <taxon>Bacillariophyta</taxon>
        <taxon>Bacillariophyceae</taxon>
        <taxon>Bacillariophycidae</taxon>
        <taxon>Bacillariales</taxon>
        <taxon>Bacillariaceae</taxon>
        <taxon>Fragilariopsis</taxon>
    </lineage>
</organism>
<dbReference type="Proteomes" id="UP000095751">
    <property type="component" value="Unassembled WGS sequence"/>
</dbReference>
<feature type="compositionally biased region" description="Basic residues" evidence="1">
    <location>
        <begin position="25"/>
        <end position="43"/>
    </location>
</feature>
<dbReference type="AlphaFoldDB" id="A0A1E7EMZ0"/>
<dbReference type="InterPro" id="IPR036614">
    <property type="entry name" value="RusA-like_sf"/>
</dbReference>
<dbReference type="GO" id="GO:0006281">
    <property type="term" value="P:DNA repair"/>
    <property type="evidence" value="ECO:0007669"/>
    <property type="project" value="InterPro"/>
</dbReference>
<sequence length="241" mass="27592">MSSMASSSRPSSSSRSSCLSSPSKLNKKRHTAPPKNTKKKSTKKSMENNPKNKKQERENHYSVDLSCQCISNPNQLKATVLGAPLSYKRSGRKKSMSYDQQALEKKSFVNAVDTLFQINKKEMVPFQKQNVQVRATFYFTRKCIMNDVDNLTKFILDCFQIGKIYHDDRQVMKLVVEKKTGTRDMTVFHISRHFLEEEDSNNNKDNSNNNSKAVKQIEEEDTEGNANNTEDNVDVIDLTYN</sequence>
<evidence type="ECO:0000313" key="3">
    <source>
        <dbReference type="Proteomes" id="UP000095751"/>
    </source>
</evidence>
<evidence type="ECO:0000313" key="2">
    <source>
        <dbReference type="EMBL" id="OEU07265.1"/>
    </source>
</evidence>
<dbReference type="SUPFAM" id="SSF103084">
    <property type="entry name" value="Holliday junction resolvase RusA"/>
    <property type="match status" value="1"/>
</dbReference>
<dbReference type="InParanoid" id="A0A1E7EMZ0"/>
<keyword evidence="3" id="KW-1185">Reference proteome</keyword>
<dbReference type="KEGG" id="fcy:FRACYDRAFT_251377"/>